<organism evidence="3 4">
    <name type="scientific">Tritrichomonas musculus</name>
    <dbReference type="NCBI Taxonomy" id="1915356"/>
    <lineage>
        <taxon>Eukaryota</taxon>
        <taxon>Metamonada</taxon>
        <taxon>Parabasalia</taxon>
        <taxon>Tritrichomonadida</taxon>
        <taxon>Tritrichomonadidae</taxon>
        <taxon>Tritrichomonas</taxon>
    </lineage>
</organism>
<reference evidence="3 4" key="1">
    <citation type="submission" date="2024-04" db="EMBL/GenBank/DDBJ databases">
        <title>Tritrichomonas musculus Genome.</title>
        <authorList>
            <person name="Alves-Ferreira E."/>
            <person name="Grigg M."/>
            <person name="Lorenzi H."/>
            <person name="Galac M."/>
        </authorList>
    </citation>
    <scope>NUCLEOTIDE SEQUENCE [LARGE SCALE GENOMIC DNA]</scope>
    <source>
        <strain evidence="3 4">EAF2021</strain>
    </source>
</reference>
<dbReference type="InterPro" id="IPR039448">
    <property type="entry name" value="Beta_helix"/>
</dbReference>
<evidence type="ECO:0000256" key="1">
    <source>
        <dbReference type="SAM" id="Phobius"/>
    </source>
</evidence>
<name>A0ABR2H1U4_9EUKA</name>
<keyword evidence="4" id="KW-1185">Reference proteome</keyword>
<evidence type="ECO:0000313" key="4">
    <source>
        <dbReference type="Proteomes" id="UP001470230"/>
    </source>
</evidence>
<comment type="caution">
    <text evidence="3">The sequence shown here is derived from an EMBL/GenBank/DDBJ whole genome shotgun (WGS) entry which is preliminary data.</text>
</comment>
<keyword evidence="1" id="KW-0472">Membrane</keyword>
<dbReference type="InterPro" id="IPR011050">
    <property type="entry name" value="Pectin_lyase_fold/virulence"/>
</dbReference>
<keyword evidence="1" id="KW-0812">Transmembrane</keyword>
<protein>
    <recommendedName>
        <fullName evidence="2">Right handed beta helix domain-containing protein</fullName>
    </recommendedName>
</protein>
<proteinExistence type="predicted"/>
<dbReference type="InterPro" id="IPR006626">
    <property type="entry name" value="PbH1"/>
</dbReference>
<feature type="domain" description="Right handed beta helix" evidence="2">
    <location>
        <begin position="608"/>
        <end position="796"/>
    </location>
</feature>
<evidence type="ECO:0000313" key="3">
    <source>
        <dbReference type="EMBL" id="KAK8839796.1"/>
    </source>
</evidence>
<evidence type="ECO:0000259" key="2">
    <source>
        <dbReference type="Pfam" id="PF13229"/>
    </source>
</evidence>
<dbReference type="SMART" id="SM00710">
    <property type="entry name" value="PbH1"/>
    <property type="match status" value="9"/>
</dbReference>
<dbReference type="Pfam" id="PF13229">
    <property type="entry name" value="Beta_helix"/>
    <property type="match status" value="1"/>
</dbReference>
<dbReference type="SUPFAM" id="SSF51126">
    <property type="entry name" value="Pectin lyase-like"/>
    <property type="match status" value="2"/>
</dbReference>
<gene>
    <name evidence="3" type="ORF">M9Y10_031504</name>
</gene>
<dbReference type="Proteomes" id="UP001470230">
    <property type="component" value="Unassembled WGS sequence"/>
</dbReference>
<dbReference type="Gene3D" id="2.160.20.10">
    <property type="entry name" value="Single-stranded right-handed beta-helix, Pectin lyase-like"/>
    <property type="match status" value="1"/>
</dbReference>
<feature type="transmembrane region" description="Helical" evidence="1">
    <location>
        <begin position="847"/>
        <end position="869"/>
    </location>
</feature>
<keyword evidence="1" id="KW-1133">Transmembrane helix</keyword>
<dbReference type="EMBL" id="JAPFFF010000050">
    <property type="protein sequence ID" value="KAK8839796.1"/>
    <property type="molecule type" value="Genomic_DNA"/>
</dbReference>
<accession>A0ABR2H1U4</accession>
<sequence length="901" mass="99760">MLFSLLVLLYSSNFNKELTHYNHEYSNIKIAKDAIPPTPERTPHQGSADTYINKEFQGSIPVSDNNQIQLGNTDVKQISGCRFTDLDITNRVFFIKVNSESSIFDNIFERTSYTTGKTGCIWYAYSSNNKFIISNCKFIKISGKDGDASVLNVNANTNSHIVFQDCLFEDCGEKGNDRPIVNVLEKESTIEFYNCNFSYEEPQISRVLELKGNGATFDNCRFNNCGQNSIDLGIEEVTISNNREFQFTNNHVKSVNTRFINAPRIRAKPTISNNIFESCTLNDEYFIYILHNQEWIEFKSNTFENINSRGTSNGNCGGISTFVERSGSKFKLTYDDCHFINVINEHTTHPMNQGGAIQYFSTSNFEVDIEILRSEFKMNKAVHHGGAVSIQTSGNVYINECTFEMNEANHVNTRSRLLYENYYDEKTNGFGGAIYLNPTFNNNGADYNSVGITISGCTFSKNRGYQGYAIYIEGSTSSTTYNITSNNFNNNYGSENSPETNGIIATEVLLLTKETIEGSNTFTNNEHGSNAEKFMRVDHKGKLLVEGSFAYGDENITQLAPDRIEKELDILSTDEVSVKVTVVVSTFSTKVHKDGGAIHLINCALECTGTTFDKCQSPDGGGGGIFIENSGGKENNANLNKLTFNGCEARYGGAIYIYSSSSDNIVQVSHCTFTDNRASATSSDGTELYGGGAIFLSSRRGKVVSNTFNGNEGGGGVLKIYNVFTSETKSSKLMKLFNADTLSISECTFDIGKKSDCCLFYVCGGNGANVELLKCKFNGNLQSGFYYINGKTIANNGPKLFVKKCTFAQSSAASINLKDYMEIDLKDQLFNFEMPEKTTNNLSFTTWMIIAAACVVAIIAVIVITVFVVKRKNPNQIEENEMSTEVNESLISDSIVASSLI</sequence>
<dbReference type="InterPro" id="IPR012334">
    <property type="entry name" value="Pectin_lyas_fold"/>
</dbReference>